<dbReference type="InterPro" id="IPR005801">
    <property type="entry name" value="ADC_synthase"/>
</dbReference>
<dbReference type="RefSeq" id="WP_070593865.1">
    <property type="nucleotide sequence ID" value="NZ_VHIR01000017.1"/>
</dbReference>
<dbReference type="AlphaFoldDB" id="A0A540R504"/>
<keyword evidence="3" id="KW-0808">Transferase</keyword>
<evidence type="ECO:0000313" key="8">
    <source>
        <dbReference type="EMBL" id="TQE42812.1"/>
    </source>
</evidence>
<evidence type="ECO:0000259" key="7">
    <source>
        <dbReference type="Pfam" id="PF04715"/>
    </source>
</evidence>
<evidence type="ECO:0000259" key="6">
    <source>
        <dbReference type="Pfam" id="PF00425"/>
    </source>
</evidence>
<evidence type="ECO:0000256" key="1">
    <source>
        <dbReference type="ARBA" id="ARBA00005970"/>
    </source>
</evidence>
<feature type="domain" description="Chorismate-utilising enzyme C-terminal" evidence="6">
    <location>
        <begin position="366"/>
        <end position="631"/>
    </location>
</feature>
<dbReference type="SUPFAM" id="SSF52317">
    <property type="entry name" value="Class I glutamine amidotransferase-like"/>
    <property type="match status" value="1"/>
</dbReference>
<evidence type="ECO:0000259" key="5">
    <source>
        <dbReference type="Pfam" id="PF00117"/>
    </source>
</evidence>
<evidence type="ECO:0000256" key="2">
    <source>
        <dbReference type="ARBA" id="ARBA00013139"/>
    </source>
</evidence>
<dbReference type="PRINTS" id="PR00096">
    <property type="entry name" value="GATASE"/>
</dbReference>
<dbReference type="PROSITE" id="PS51273">
    <property type="entry name" value="GATASE_TYPE_1"/>
    <property type="match status" value="1"/>
</dbReference>
<keyword evidence="9" id="KW-1185">Reference proteome</keyword>
<dbReference type="PANTHER" id="PTHR11236">
    <property type="entry name" value="AMINOBENZOATE/ANTHRANILATE SYNTHASE"/>
    <property type="match status" value="1"/>
</dbReference>
<feature type="domain" description="Glutamine amidotransferase" evidence="5">
    <location>
        <begin position="4"/>
        <end position="191"/>
    </location>
</feature>
<sequence>MRLLIVDNHDSFTFNLVEYVRRVTNTEPTVVPNDTPWASVDLAAADAVLISPGPGTPANPADLGITADVLREFDGPILGVCLGLQAMVHLAGGTVGPAPRPAHGEEALVAHDGTGLFRGLPNPLPVVRYHSLAATEVPERFTVTATLTDATAVEDGMVMGIAATERPRWAVQFHPESVCAEAGEALIANFLELARAHYASEFFAVRTLDHAIDPAAVAAQLTGNRFWLTEGEFSILGDDSGPRARHLSFDVTRDDVFAELSAELAAHRLPDRVGPPIPGCGFALGWVGYFGYEVGEQVLPALRGRLPHAPGPDAEFVFTDRAVVIDHARGVTHCVSLRGDTDWDVATADAPAAMRHPVTARLVHDEADYLALIDRAQAAMARGESYEVCLTNRLELPTAPEPLGAYLNLRADNPTPRGGFIDFAGNALLSTSPELFLAVDANGRVTSKPIKGTRPRSDDPAEDARLKSELAGAKERSELLMVVDMVRHDLSRVCERVAVPAPFIVESYATVHQLLCVIEGHLRAAAATRPAATAVDVLRVAFPGGSMTGAPKLRTMEIIAALEDTWRGVYSGAYGYLGLNGAADFSMTIRGLVIPGLDARAAGAPAAYYGMGGAVLHVSDPQAEWEETLVKTRPLRALGVEL</sequence>
<dbReference type="GO" id="GO:0005737">
    <property type="term" value="C:cytoplasm"/>
    <property type="evidence" value="ECO:0007669"/>
    <property type="project" value="TreeGrafter"/>
</dbReference>
<dbReference type="Pfam" id="PF00117">
    <property type="entry name" value="GATase"/>
    <property type="match status" value="1"/>
</dbReference>
<reference evidence="8 9" key="1">
    <citation type="submission" date="2019-06" db="EMBL/GenBank/DDBJ databases">
        <title>Draft genome of C. phoceense Strain 272.</title>
        <authorList>
            <person name="Pacheco L.G.C."/>
            <person name="Barberis C.M."/>
            <person name="Almuzara M.N."/>
            <person name="Traglia G.M."/>
            <person name="Santos C.S."/>
            <person name="Rocha D.J.P.G."/>
            <person name="Aguiar E.R.G.R."/>
            <person name="Vay C.A."/>
        </authorList>
    </citation>
    <scope>NUCLEOTIDE SEQUENCE [LARGE SCALE GENOMIC DNA]</scope>
    <source>
        <strain evidence="8 9">272</strain>
    </source>
</reference>
<proteinExistence type="inferred from homology"/>
<protein>
    <recommendedName>
        <fullName evidence="2">aminodeoxychorismate synthase</fullName>
        <ecNumber evidence="2">2.6.1.85</ecNumber>
    </recommendedName>
</protein>
<dbReference type="EC" id="2.6.1.85" evidence="2"/>
<dbReference type="InterPro" id="IPR006805">
    <property type="entry name" value="Anth_synth_I_N"/>
</dbReference>
<keyword evidence="4" id="KW-0315">Glutamine amidotransferase</keyword>
<evidence type="ECO:0000256" key="4">
    <source>
        <dbReference type="ARBA" id="ARBA00022962"/>
    </source>
</evidence>
<dbReference type="InterPro" id="IPR029062">
    <property type="entry name" value="Class_I_gatase-like"/>
</dbReference>
<dbReference type="STRING" id="1686286.GCA_900092335_01378"/>
<accession>A0A540R504</accession>
<comment type="caution">
    <text evidence="8">The sequence shown here is derived from an EMBL/GenBank/DDBJ whole genome shotgun (WGS) entry which is preliminary data.</text>
</comment>
<dbReference type="InterPro" id="IPR006221">
    <property type="entry name" value="TrpG/PapA_dom"/>
</dbReference>
<dbReference type="GO" id="GO:0046820">
    <property type="term" value="F:4-amino-4-deoxychorismate synthase activity"/>
    <property type="evidence" value="ECO:0007669"/>
    <property type="project" value="UniProtKB-EC"/>
</dbReference>
<dbReference type="Proteomes" id="UP000318080">
    <property type="component" value="Unassembled WGS sequence"/>
</dbReference>
<gene>
    <name evidence="8" type="ORF">EJK80_10495</name>
</gene>
<feature type="domain" description="Anthranilate synthase component I N-terminal" evidence="7">
    <location>
        <begin position="256"/>
        <end position="329"/>
    </location>
</feature>
<dbReference type="PRINTS" id="PR00097">
    <property type="entry name" value="ANTSNTHASEII"/>
</dbReference>
<dbReference type="SUPFAM" id="SSF56322">
    <property type="entry name" value="ADC synthase"/>
    <property type="match status" value="1"/>
</dbReference>
<dbReference type="InterPro" id="IPR015890">
    <property type="entry name" value="Chorismate_C"/>
</dbReference>
<dbReference type="GO" id="GO:0008153">
    <property type="term" value="P:4-aminobenzoate biosynthetic process"/>
    <property type="evidence" value="ECO:0007669"/>
    <property type="project" value="TreeGrafter"/>
</dbReference>
<dbReference type="GO" id="GO:0000162">
    <property type="term" value="P:L-tryptophan biosynthetic process"/>
    <property type="evidence" value="ECO:0007669"/>
    <property type="project" value="TreeGrafter"/>
</dbReference>
<evidence type="ECO:0000313" key="9">
    <source>
        <dbReference type="Proteomes" id="UP000318080"/>
    </source>
</evidence>
<organism evidence="8 9">
    <name type="scientific">Corynebacterium phoceense</name>
    <dbReference type="NCBI Taxonomy" id="1686286"/>
    <lineage>
        <taxon>Bacteria</taxon>
        <taxon>Bacillati</taxon>
        <taxon>Actinomycetota</taxon>
        <taxon>Actinomycetes</taxon>
        <taxon>Mycobacteriales</taxon>
        <taxon>Corynebacteriaceae</taxon>
        <taxon>Corynebacterium</taxon>
    </lineage>
</organism>
<dbReference type="EMBL" id="VHIR01000017">
    <property type="protein sequence ID" value="TQE42812.1"/>
    <property type="molecule type" value="Genomic_DNA"/>
</dbReference>
<name>A0A540R504_9CORY</name>
<dbReference type="Pfam" id="PF04715">
    <property type="entry name" value="Anth_synt_I_N"/>
    <property type="match status" value="1"/>
</dbReference>
<dbReference type="InterPro" id="IPR019999">
    <property type="entry name" value="Anth_synth_I-like"/>
</dbReference>
<evidence type="ECO:0000256" key="3">
    <source>
        <dbReference type="ARBA" id="ARBA00022679"/>
    </source>
</evidence>
<dbReference type="Gene3D" id="3.60.120.10">
    <property type="entry name" value="Anthranilate synthase"/>
    <property type="match status" value="1"/>
</dbReference>
<dbReference type="InterPro" id="IPR017926">
    <property type="entry name" value="GATASE"/>
</dbReference>
<dbReference type="Gene3D" id="3.40.50.880">
    <property type="match status" value="1"/>
</dbReference>
<dbReference type="PANTHER" id="PTHR11236:SF18">
    <property type="entry name" value="AMINODEOXYCHORISMATE SYNTHASE"/>
    <property type="match status" value="1"/>
</dbReference>
<comment type="similarity">
    <text evidence="1">In the C-terminal section; belongs to the anthranilate synthase component I family.</text>
</comment>
<dbReference type="Pfam" id="PF00425">
    <property type="entry name" value="Chorismate_bind"/>
    <property type="match status" value="1"/>
</dbReference>
<dbReference type="NCBIfam" id="TIGR00566">
    <property type="entry name" value="trpG_papA"/>
    <property type="match status" value="1"/>
</dbReference>
<dbReference type="CDD" id="cd01743">
    <property type="entry name" value="GATase1_Anthranilate_Synthase"/>
    <property type="match status" value="1"/>
</dbReference>